<dbReference type="Gene3D" id="2.30.30.140">
    <property type="match status" value="1"/>
</dbReference>
<dbReference type="EMBL" id="CP108085">
    <property type="protein sequence ID" value="WUP72444.1"/>
    <property type="molecule type" value="Genomic_DNA"/>
</dbReference>
<protein>
    <submittedName>
        <fullName evidence="2">HypC/HybG/HupF family hydrogenase formation chaperone</fullName>
    </submittedName>
</protein>
<keyword evidence="3" id="KW-1185">Reference proteome</keyword>
<dbReference type="SUPFAM" id="SSF159127">
    <property type="entry name" value="HupF/HypC-like"/>
    <property type="match status" value="1"/>
</dbReference>
<gene>
    <name evidence="2" type="ORF">OG913_23785</name>
</gene>
<evidence type="ECO:0000256" key="1">
    <source>
        <dbReference type="ARBA" id="ARBA00006018"/>
    </source>
</evidence>
<proteinExistence type="inferred from homology"/>
<sequence>MCLGIPGEIVEIPPGQTDLARVDVSGVRRVVNIGLLDGQPLRPGDWVLIHVGFALSKIDEAEARAALEFLEGIGQAYEDELAALRDSSIER</sequence>
<name>A0ABZ1SJ01_9ACTN</name>
<dbReference type="Pfam" id="PF01455">
    <property type="entry name" value="HupF_HypC"/>
    <property type="match status" value="1"/>
</dbReference>
<dbReference type="PANTHER" id="PTHR35177">
    <property type="entry name" value="HYDROGENASE MATURATION FACTOR HYBG"/>
    <property type="match status" value="1"/>
</dbReference>
<evidence type="ECO:0000313" key="2">
    <source>
        <dbReference type="EMBL" id="WUP72444.1"/>
    </source>
</evidence>
<dbReference type="Proteomes" id="UP001432011">
    <property type="component" value="Chromosome"/>
</dbReference>
<reference evidence="2" key="1">
    <citation type="submission" date="2022-10" db="EMBL/GenBank/DDBJ databases">
        <title>The complete genomes of actinobacterial strains from the NBC collection.</title>
        <authorList>
            <person name="Joergensen T.S."/>
            <person name="Alvarez Arevalo M."/>
            <person name="Sterndorff E.B."/>
            <person name="Faurdal D."/>
            <person name="Vuksanovic O."/>
            <person name="Mourched A.-S."/>
            <person name="Charusanti P."/>
            <person name="Shaw S."/>
            <person name="Blin K."/>
            <person name="Weber T."/>
        </authorList>
    </citation>
    <scope>NUCLEOTIDE SEQUENCE</scope>
    <source>
        <strain evidence="2">NBC_00254</strain>
    </source>
</reference>
<dbReference type="InterPro" id="IPR001109">
    <property type="entry name" value="Hydrogenase_HupF/HypC"/>
</dbReference>
<dbReference type="RefSeq" id="WP_142651959.1">
    <property type="nucleotide sequence ID" value="NZ_CP108085.1"/>
</dbReference>
<evidence type="ECO:0000313" key="3">
    <source>
        <dbReference type="Proteomes" id="UP001432011"/>
    </source>
</evidence>
<dbReference type="PANTHER" id="PTHR35177:SF2">
    <property type="entry name" value="HYDROGENASE MATURATION FACTOR HYBG"/>
    <property type="match status" value="1"/>
</dbReference>
<comment type="similarity">
    <text evidence="1">Belongs to the HupF/HypC family.</text>
</comment>
<dbReference type="NCBIfam" id="TIGR00074">
    <property type="entry name" value="hypC_hupF"/>
    <property type="match status" value="1"/>
</dbReference>
<accession>A0ABZ1SJ01</accession>
<organism evidence="2 3">
    <name type="scientific">Microbispora hainanensis</name>
    <dbReference type="NCBI Taxonomy" id="568844"/>
    <lineage>
        <taxon>Bacteria</taxon>
        <taxon>Bacillati</taxon>
        <taxon>Actinomycetota</taxon>
        <taxon>Actinomycetes</taxon>
        <taxon>Streptosporangiales</taxon>
        <taxon>Streptosporangiaceae</taxon>
        <taxon>Microbispora</taxon>
    </lineage>
</organism>
<dbReference type="PRINTS" id="PR00445">
    <property type="entry name" value="HUPFHYPC"/>
</dbReference>